<dbReference type="GO" id="GO:0005886">
    <property type="term" value="C:plasma membrane"/>
    <property type="evidence" value="ECO:0007669"/>
    <property type="project" value="TreeGrafter"/>
</dbReference>
<reference evidence="2 3" key="1">
    <citation type="submission" date="2019-05" db="EMBL/GenBank/DDBJ databases">
        <title>Mikania micrantha, genome provides insights into the molecular mechanism of rapid growth.</title>
        <authorList>
            <person name="Liu B."/>
        </authorList>
    </citation>
    <scope>NUCLEOTIDE SEQUENCE [LARGE SCALE GENOMIC DNA]</scope>
    <source>
        <strain evidence="2">NLD-2019</strain>
        <tissue evidence="2">Leaf</tissue>
    </source>
</reference>
<dbReference type="EMBL" id="SZYD01000004">
    <property type="protein sequence ID" value="KAD6453685.1"/>
    <property type="molecule type" value="Genomic_DNA"/>
</dbReference>
<protein>
    <recommendedName>
        <fullName evidence="1">AIR9-like A9 domain-containing protein</fullName>
    </recommendedName>
</protein>
<evidence type="ECO:0000313" key="2">
    <source>
        <dbReference type="EMBL" id="KAD6453685.1"/>
    </source>
</evidence>
<dbReference type="OrthoDB" id="1890867at2759"/>
<accession>A0A5N6PJ61</accession>
<dbReference type="InterPro" id="IPR056284">
    <property type="entry name" value="AIR9-like_A9"/>
</dbReference>
<dbReference type="Proteomes" id="UP000326396">
    <property type="component" value="Linkage Group LG12"/>
</dbReference>
<organism evidence="2 3">
    <name type="scientific">Mikania micrantha</name>
    <name type="common">bitter vine</name>
    <dbReference type="NCBI Taxonomy" id="192012"/>
    <lineage>
        <taxon>Eukaryota</taxon>
        <taxon>Viridiplantae</taxon>
        <taxon>Streptophyta</taxon>
        <taxon>Embryophyta</taxon>
        <taxon>Tracheophyta</taxon>
        <taxon>Spermatophyta</taxon>
        <taxon>Magnoliopsida</taxon>
        <taxon>eudicotyledons</taxon>
        <taxon>Gunneridae</taxon>
        <taxon>Pentapetalae</taxon>
        <taxon>asterids</taxon>
        <taxon>campanulids</taxon>
        <taxon>Asterales</taxon>
        <taxon>Asteraceae</taxon>
        <taxon>Asteroideae</taxon>
        <taxon>Heliantheae alliance</taxon>
        <taxon>Eupatorieae</taxon>
        <taxon>Mikania</taxon>
    </lineage>
</organism>
<dbReference type="Pfam" id="PF23197">
    <property type="entry name" value="IG_AIR9"/>
    <property type="match status" value="1"/>
</dbReference>
<name>A0A5N6PJ61_9ASTR</name>
<keyword evidence="3" id="KW-1185">Reference proteome</keyword>
<proteinExistence type="predicted"/>
<comment type="caution">
    <text evidence="2">The sequence shown here is derived from an EMBL/GenBank/DDBJ whole genome shotgun (WGS) entry which is preliminary data.</text>
</comment>
<gene>
    <name evidence="2" type="ORF">E3N88_08391</name>
</gene>
<evidence type="ECO:0000259" key="1">
    <source>
        <dbReference type="Pfam" id="PF23197"/>
    </source>
</evidence>
<dbReference type="PANTHER" id="PTHR31149:SF7">
    <property type="entry name" value="EXPRESSED PROTEIN"/>
    <property type="match status" value="1"/>
</dbReference>
<dbReference type="PANTHER" id="PTHR31149">
    <property type="entry name" value="EXPRESSED PROTEIN"/>
    <property type="match status" value="1"/>
</dbReference>
<dbReference type="AlphaFoldDB" id="A0A5N6PJ61"/>
<feature type="domain" description="AIR9-like A9" evidence="1">
    <location>
        <begin position="4"/>
        <end position="55"/>
    </location>
</feature>
<evidence type="ECO:0000313" key="3">
    <source>
        <dbReference type="Proteomes" id="UP000326396"/>
    </source>
</evidence>
<sequence>MLRKWVRYYEDGTSAYIKGATNPDYVVRDDDVDKVIALECIPVNMQGRQGKAVRVFANDQKKITVASKKNDTKLQDLVTDDYQQPPPVSDAMILMI</sequence>